<protein>
    <submittedName>
        <fullName evidence="5">Protocatechuate 3,4-dioxygenase subunit alpha</fullName>
        <ecNumber evidence="5">1.13.11.3</ecNumber>
    </submittedName>
</protein>
<keyword evidence="2" id="KW-0223">Dioxygenase</keyword>
<dbReference type="InterPro" id="IPR015889">
    <property type="entry name" value="Intradiol_dOase_core"/>
</dbReference>
<dbReference type="Proteomes" id="UP000677537">
    <property type="component" value="Unassembled WGS sequence"/>
</dbReference>
<dbReference type="GO" id="GO:0008199">
    <property type="term" value="F:ferric iron binding"/>
    <property type="evidence" value="ECO:0007669"/>
    <property type="project" value="InterPro"/>
</dbReference>
<dbReference type="Gene3D" id="2.60.130.10">
    <property type="entry name" value="Aromatic compound dioxygenase"/>
    <property type="match status" value="1"/>
</dbReference>
<dbReference type="InterPro" id="IPR012786">
    <property type="entry name" value="Protocat_dOase_a"/>
</dbReference>
<evidence type="ECO:0000256" key="1">
    <source>
        <dbReference type="ARBA" id="ARBA00007825"/>
    </source>
</evidence>
<comment type="caution">
    <text evidence="5">The sequence shown here is derived from an EMBL/GenBank/DDBJ whole genome shotgun (WGS) entry which is preliminary data.</text>
</comment>
<dbReference type="PANTHER" id="PTHR33711">
    <property type="entry name" value="DIOXYGENASE, PUTATIVE (AFU_ORTHOLOGUE AFUA_2G02910)-RELATED"/>
    <property type="match status" value="1"/>
</dbReference>
<dbReference type="PANTHER" id="PTHR33711:SF9">
    <property type="entry name" value="PROTOCATECHUATE 3,4-DIOXYGENASE ALPHA CHAIN"/>
    <property type="match status" value="1"/>
</dbReference>
<proteinExistence type="inferred from homology"/>
<comment type="similarity">
    <text evidence="1">Belongs to the intradiol ring-cleavage dioxygenase family.</text>
</comment>
<organism evidence="5 6">
    <name type="scientific">Roseomonas indoligenes</name>
    <dbReference type="NCBI Taxonomy" id="2820811"/>
    <lineage>
        <taxon>Bacteria</taxon>
        <taxon>Pseudomonadati</taxon>
        <taxon>Pseudomonadota</taxon>
        <taxon>Alphaproteobacteria</taxon>
        <taxon>Acetobacterales</taxon>
        <taxon>Roseomonadaceae</taxon>
        <taxon>Roseomonas</taxon>
    </lineage>
</organism>
<keyword evidence="3 5" id="KW-0560">Oxidoreductase</keyword>
<dbReference type="EC" id="1.13.11.3" evidence="5"/>
<evidence type="ECO:0000313" key="6">
    <source>
        <dbReference type="Proteomes" id="UP000677537"/>
    </source>
</evidence>
<evidence type="ECO:0000313" key="5">
    <source>
        <dbReference type="EMBL" id="MBP0492718.1"/>
    </source>
</evidence>
<dbReference type="InterPro" id="IPR000627">
    <property type="entry name" value="Intradiol_dOase_C"/>
</dbReference>
<dbReference type="InterPro" id="IPR050770">
    <property type="entry name" value="Intradiol_RC_Dioxygenase"/>
</dbReference>
<dbReference type="EMBL" id="JAGIZA010000004">
    <property type="protein sequence ID" value="MBP0492718.1"/>
    <property type="molecule type" value="Genomic_DNA"/>
</dbReference>
<evidence type="ECO:0000256" key="2">
    <source>
        <dbReference type="ARBA" id="ARBA00022964"/>
    </source>
</evidence>
<reference evidence="5" key="1">
    <citation type="submission" date="2021-03" db="EMBL/GenBank/DDBJ databases">
        <authorList>
            <person name="So Y."/>
        </authorList>
    </citation>
    <scope>NUCLEOTIDE SEQUENCE</scope>
    <source>
        <strain evidence="5">SG15</strain>
    </source>
</reference>
<dbReference type="SUPFAM" id="SSF49482">
    <property type="entry name" value="Aromatic compound dioxygenase"/>
    <property type="match status" value="1"/>
</dbReference>
<dbReference type="GO" id="GO:0018578">
    <property type="term" value="F:protocatechuate 3,4-dioxygenase activity"/>
    <property type="evidence" value="ECO:0007669"/>
    <property type="project" value="UniProtKB-EC"/>
</dbReference>
<gene>
    <name evidence="5" type="primary">pcaG</name>
    <name evidence="5" type="ORF">J5Y10_07995</name>
</gene>
<dbReference type="Pfam" id="PF00775">
    <property type="entry name" value="Dioxygenase_C"/>
    <property type="match status" value="1"/>
</dbReference>
<feature type="domain" description="Intradiol ring-cleavage dioxygenases" evidence="4">
    <location>
        <begin position="59"/>
        <end position="87"/>
    </location>
</feature>
<name>A0A940S761_9PROT</name>
<dbReference type="AlphaFoldDB" id="A0A940S761"/>
<sequence length="206" mass="22080">MTEGTASSATPELAPSEATIASAHQTAGPYWHLVDFPEWADTTRHFADALPDGAERITVSGTLRDGNGDLVTDAMVEIWHADPAGRYPDQNGDPTAFQGYGRCATDKGGRFRFVTLKPGPVPVGPHSQGNAMQAPHIALAVFARGLLQHLSTRLYFEGEALNAADPVLKAVPEARRGTLLAKPARPGEWTLDLRLQGEGETVWMAV</sequence>
<dbReference type="PROSITE" id="PS00083">
    <property type="entry name" value="INTRADIOL_DIOXYGENAS"/>
    <property type="match status" value="1"/>
</dbReference>
<accession>A0A940S761</accession>
<evidence type="ECO:0000259" key="4">
    <source>
        <dbReference type="PROSITE" id="PS00083"/>
    </source>
</evidence>
<evidence type="ECO:0000256" key="3">
    <source>
        <dbReference type="ARBA" id="ARBA00023002"/>
    </source>
</evidence>
<keyword evidence="6" id="KW-1185">Reference proteome</keyword>
<dbReference type="RefSeq" id="WP_209372490.1">
    <property type="nucleotide sequence ID" value="NZ_JAGIZA010000004.1"/>
</dbReference>
<dbReference type="NCBIfam" id="TIGR02423">
    <property type="entry name" value="protocat_alph"/>
    <property type="match status" value="1"/>
</dbReference>